<accession>A0A8H6A173</accession>
<feature type="region of interest" description="Disordered" evidence="1">
    <location>
        <begin position="46"/>
        <end position="77"/>
    </location>
</feature>
<sequence length="90" mass="9430">MLHTTFKALISPLPSLALSLFPEPLPEPVPELGDEAAKASAVEQGDIADVPVTGDNGATEPVSQRAEEATGGLTTLHEPVLLEYAQPNTR</sequence>
<evidence type="ECO:0000256" key="1">
    <source>
        <dbReference type="SAM" id="MobiDB-lite"/>
    </source>
</evidence>
<gene>
    <name evidence="3" type="ORF">ETB97_002553</name>
</gene>
<organism evidence="3 4">
    <name type="scientific">Petromyces alliaceus</name>
    <name type="common">Aspergillus alliaceus</name>
    <dbReference type="NCBI Taxonomy" id="209559"/>
    <lineage>
        <taxon>Eukaryota</taxon>
        <taxon>Fungi</taxon>
        <taxon>Dikarya</taxon>
        <taxon>Ascomycota</taxon>
        <taxon>Pezizomycotina</taxon>
        <taxon>Eurotiomycetes</taxon>
        <taxon>Eurotiomycetidae</taxon>
        <taxon>Eurotiales</taxon>
        <taxon>Aspergillaceae</taxon>
        <taxon>Aspergillus</taxon>
        <taxon>Aspergillus subgen. Circumdati</taxon>
    </lineage>
</organism>
<name>A0A8H6A173_PETAA</name>
<evidence type="ECO:0008006" key="5">
    <source>
        <dbReference type="Google" id="ProtNLM"/>
    </source>
</evidence>
<proteinExistence type="predicted"/>
<keyword evidence="4" id="KW-1185">Reference proteome</keyword>
<comment type="caution">
    <text evidence="3">The sequence shown here is derived from an EMBL/GenBank/DDBJ whole genome shotgun (WGS) entry which is preliminary data.</text>
</comment>
<feature type="signal peptide" evidence="2">
    <location>
        <begin position="1"/>
        <end position="17"/>
    </location>
</feature>
<dbReference type="EMBL" id="SPNV01000157">
    <property type="protein sequence ID" value="KAF5859642.1"/>
    <property type="molecule type" value="Genomic_DNA"/>
</dbReference>
<feature type="chain" id="PRO_5034119914" description="Secreted protein" evidence="2">
    <location>
        <begin position="18"/>
        <end position="90"/>
    </location>
</feature>
<reference evidence="3 4" key="1">
    <citation type="submission" date="2019-04" db="EMBL/GenBank/DDBJ databases">
        <title>Aspergillus burnettii sp. nov., novel species from soil in southeast Queensland.</title>
        <authorList>
            <person name="Gilchrist C.L.M."/>
            <person name="Pitt J.I."/>
            <person name="Lange L."/>
            <person name="Lacey H.J."/>
            <person name="Vuong D."/>
            <person name="Midgley D.J."/>
            <person name="Greenfield P."/>
            <person name="Bradbury M."/>
            <person name="Lacey E."/>
            <person name="Busk P.K."/>
            <person name="Pilgaard B."/>
            <person name="Chooi Y.H."/>
            <person name="Piggott A.M."/>
        </authorList>
    </citation>
    <scope>NUCLEOTIDE SEQUENCE [LARGE SCALE GENOMIC DNA]</scope>
    <source>
        <strain evidence="3 4">FRR 5400</strain>
    </source>
</reference>
<keyword evidence="2" id="KW-0732">Signal</keyword>
<dbReference type="Proteomes" id="UP000541154">
    <property type="component" value="Unassembled WGS sequence"/>
</dbReference>
<dbReference type="AlphaFoldDB" id="A0A8H6A173"/>
<protein>
    <recommendedName>
        <fullName evidence="5">Secreted protein</fullName>
    </recommendedName>
</protein>
<evidence type="ECO:0000313" key="4">
    <source>
        <dbReference type="Proteomes" id="UP000541154"/>
    </source>
</evidence>
<evidence type="ECO:0000313" key="3">
    <source>
        <dbReference type="EMBL" id="KAF5859642.1"/>
    </source>
</evidence>
<evidence type="ECO:0000256" key="2">
    <source>
        <dbReference type="SAM" id="SignalP"/>
    </source>
</evidence>